<comment type="caution">
    <text evidence="2">The sequence shown here is derived from an EMBL/GenBank/DDBJ whole genome shotgun (WGS) entry which is preliminary data.</text>
</comment>
<dbReference type="InterPro" id="IPR056535">
    <property type="entry name" value="TPR_NUP160_M"/>
</dbReference>
<sequence>MNRLRRLGHLYRMEDLERALFSDRVGRRSVGSPKLRCLDGVLTDSLAGSEELENDGHQGLTQIFAGYGKLLQCLRMIDMDEPIERLDLALHLGESVQSCIEEAAKLIPQSKALTEAIGIISRDDFGQGQGIMETLINELRSPEEFDRPEPEGDSFCSESGISAVVATFRDMCRLRLEICLKTALVLRLVSPSSEPRGLSERLAQLSRTYHFLRWTCTTNVSLDTPLVASFALAHTSLMLPSIVDSALSLANTLWPENESDLLPRHLLATKNYVLLDTMARLVGCGSWTVIMVKSYLETGEANKAYDLVMSWSEATTSYFLKMAAIFEQYRQPDLVIAIASKAISVSNPTPGELETLHSMLFLHELQLGHYEAAYSWVKTISACAGTAGGSHSDCLHHLILDMLANGRLRELLSFPYMGLLNQLERMLESRARTMPIESASTYYDLLYALHVKHDNFKKGKQRFDGYPRLPAVRKYGYFHETPFFAAASIMFEHGMRSETVDTQWRCYGACLMTIMLVDPEQAWVVKPTGTVDPNQMPSSARIVGNYNTTESVLFN</sequence>
<dbReference type="PANTHER" id="PTHR21286">
    <property type="entry name" value="NUCLEAR PORE COMPLEX PROTEIN NUP160"/>
    <property type="match status" value="1"/>
</dbReference>
<protein>
    <recommendedName>
        <fullName evidence="1">NUP160 middle TPR domain-containing protein</fullName>
    </recommendedName>
</protein>
<dbReference type="GO" id="GO:0005643">
    <property type="term" value="C:nuclear pore"/>
    <property type="evidence" value="ECO:0007669"/>
    <property type="project" value="UniProtKB-ARBA"/>
</dbReference>
<dbReference type="EMBL" id="JBFDAA010000016">
    <property type="protein sequence ID" value="KAL1117361.1"/>
    <property type="molecule type" value="Genomic_DNA"/>
</dbReference>
<dbReference type="GO" id="GO:0006913">
    <property type="term" value="P:nucleocytoplasmic transport"/>
    <property type="evidence" value="ECO:0007669"/>
    <property type="project" value="UniProtKB-ARBA"/>
</dbReference>
<dbReference type="AlphaFoldDB" id="A0ABD0Y1K3"/>
<gene>
    <name evidence="2" type="ORF">AAG570_004687</name>
</gene>
<accession>A0ABD0Y1K3</accession>
<feature type="domain" description="NUP160 middle TPR" evidence="1">
    <location>
        <begin position="312"/>
        <end position="458"/>
    </location>
</feature>
<dbReference type="InterPro" id="IPR021717">
    <property type="entry name" value="Nucleoporin_Nup160"/>
</dbReference>
<proteinExistence type="predicted"/>
<name>A0ABD0Y1K3_9HEMI</name>
<evidence type="ECO:0000259" key="1">
    <source>
        <dbReference type="Pfam" id="PF23354"/>
    </source>
</evidence>
<reference evidence="2 3" key="1">
    <citation type="submission" date="2024-07" db="EMBL/GenBank/DDBJ databases">
        <title>Chromosome-level genome assembly of the water stick insect Ranatra chinensis (Heteroptera: Nepidae).</title>
        <authorList>
            <person name="Liu X."/>
        </authorList>
    </citation>
    <scope>NUCLEOTIDE SEQUENCE [LARGE SCALE GENOMIC DNA]</scope>
    <source>
        <strain evidence="2">Cailab_2021Rc</strain>
        <tissue evidence="2">Muscle</tissue>
    </source>
</reference>
<dbReference type="Proteomes" id="UP001558652">
    <property type="component" value="Unassembled WGS sequence"/>
</dbReference>
<dbReference type="Pfam" id="PF23354">
    <property type="entry name" value="TPR_NUP160_120_M"/>
    <property type="match status" value="1"/>
</dbReference>
<evidence type="ECO:0000313" key="2">
    <source>
        <dbReference type="EMBL" id="KAL1117361.1"/>
    </source>
</evidence>
<evidence type="ECO:0000313" key="3">
    <source>
        <dbReference type="Proteomes" id="UP001558652"/>
    </source>
</evidence>
<dbReference type="PANTHER" id="PTHR21286:SF0">
    <property type="entry name" value="NUCLEAR PORE COMPLEX PROTEIN NUP160"/>
    <property type="match status" value="1"/>
</dbReference>
<keyword evidence="3" id="KW-1185">Reference proteome</keyword>
<organism evidence="2 3">
    <name type="scientific">Ranatra chinensis</name>
    <dbReference type="NCBI Taxonomy" id="642074"/>
    <lineage>
        <taxon>Eukaryota</taxon>
        <taxon>Metazoa</taxon>
        <taxon>Ecdysozoa</taxon>
        <taxon>Arthropoda</taxon>
        <taxon>Hexapoda</taxon>
        <taxon>Insecta</taxon>
        <taxon>Pterygota</taxon>
        <taxon>Neoptera</taxon>
        <taxon>Paraneoptera</taxon>
        <taxon>Hemiptera</taxon>
        <taxon>Heteroptera</taxon>
        <taxon>Panheteroptera</taxon>
        <taxon>Nepomorpha</taxon>
        <taxon>Nepidae</taxon>
        <taxon>Ranatrinae</taxon>
        <taxon>Ranatra</taxon>
    </lineage>
</organism>